<sequence>MSSAIWTDAAVMSFFIRFYEWVLYTVLQPPAGPASGLHSRDAEIAIIIKSMLHPRFDPRIPLTKSFWATLTEGRELYPDSWSIDWIDFGESLARVLFMGRGLYYDESDIAGFFAGLSLRDVIGEPDPDRWYLNRRFHLLQHCISLNPEWWVEGVMNLEHGSDDAMISVVRQLERMLVNRGPRCSCAGRPLRQVQDLHVETSTEIPL</sequence>
<dbReference type="Proteomes" id="UP000077266">
    <property type="component" value="Unassembled WGS sequence"/>
</dbReference>
<dbReference type="EMBL" id="KV425960">
    <property type="protein sequence ID" value="KZV95244.1"/>
    <property type="molecule type" value="Genomic_DNA"/>
</dbReference>
<dbReference type="AlphaFoldDB" id="A0A165JRU5"/>
<protein>
    <submittedName>
        <fullName evidence="1">Uncharacterized protein</fullName>
    </submittedName>
</protein>
<evidence type="ECO:0000313" key="2">
    <source>
        <dbReference type="Proteomes" id="UP000077266"/>
    </source>
</evidence>
<keyword evidence="2" id="KW-1185">Reference proteome</keyword>
<proteinExistence type="predicted"/>
<reference evidence="1 2" key="1">
    <citation type="journal article" date="2016" name="Mol. Biol. Evol.">
        <title>Comparative Genomics of Early-Diverging Mushroom-Forming Fungi Provides Insights into the Origins of Lignocellulose Decay Capabilities.</title>
        <authorList>
            <person name="Nagy L.G."/>
            <person name="Riley R."/>
            <person name="Tritt A."/>
            <person name="Adam C."/>
            <person name="Daum C."/>
            <person name="Floudas D."/>
            <person name="Sun H."/>
            <person name="Yadav J.S."/>
            <person name="Pangilinan J."/>
            <person name="Larsson K.H."/>
            <person name="Matsuura K."/>
            <person name="Barry K."/>
            <person name="Labutti K."/>
            <person name="Kuo R."/>
            <person name="Ohm R.A."/>
            <person name="Bhattacharya S.S."/>
            <person name="Shirouzu T."/>
            <person name="Yoshinaga Y."/>
            <person name="Martin F.M."/>
            <person name="Grigoriev I.V."/>
            <person name="Hibbett D.S."/>
        </authorList>
    </citation>
    <scope>NUCLEOTIDE SEQUENCE [LARGE SCALE GENOMIC DNA]</scope>
    <source>
        <strain evidence="1 2">HHB12029</strain>
    </source>
</reference>
<evidence type="ECO:0000313" key="1">
    <source>
        <dbReference type="EMBL" id="KZV95244.1"/>
    </source>
</evidence>
<gene>
    <name evidence="1" type="ORF">EXIGLDRAFT_479724</name>
</gene>
<accession>A0A165JRU5</accession>
<organism evidence="1 2">
    <name type="scientific">Exidia glandulosa HHB12029</name>
    <dbReference type="NCBI Taxonomy" id="1314781"/>
    <lineage>
        <taxon>Eukaryota</taxon>
        <taxon>Fungi</taxon>
        <taxon>Dikarya</taxon>
        <taxon>Basidiomycota</taxon>
        <taxon>Agaricomycotina</taxon>
        <taxon>Agaricomycetes</taxon>
        <taxon>Auriculariales</taxon>
        <taxon>Exidiaceae</taxon>
        <taxon>Exidia</taxon>
    </lineage>
</organism>
<dbReference type="InParanoid" id="A0A165JRU5"/>
<name>A0A165JRU5_EXIGL</name>